<dbReference type="RefSeq" id="WP_190994701.1">
    <property type="nucleotide sequence ID" value="NZ_JACOIK010000008.1"/>
</dbReference>
<feature type="transmembrane region" description="Helical" evidence="5">
    <location>
        <begin position="76"/>
        <end position="99"/>
    </location>
</feature>
<protein>
    <recommendedName>
        <fullName evidence="6">Methylamine utilisation protein MauE domain-containing protein</fullName>
    </recommendedName>
</protein>
<reference evidence="7 8" key="1">
    <citation type="submission" date="2020-08" db="EMBL/GenBank/DDBJ databases">
        <title>Sphingobacterium sp. DN00404 isolated from aquaculture water.</title>
        <authorList>
            <person name="Zhang M."/>
        </authorList>
    </citation>
    <scope>NUCLEOTIDE SEQUENCE [LARGE SCALE GENOMIC DNA]</scope>
    <source>
        <strain evidence="7 8">DN00404</strain>
    </source>
</reference>
<dbReference type="InterPro" id="IPR009908">
    <property type="entry name" value="Methylamine_util_MauE"/>
</dbReference>
<evidence type="ECO:0000256" key="4">
    <source>
        <dbReference type="ARBA" id="ARBA00023136"/>
    </source>
</evidence>
<dbReference type="Proteomes" id="UP000602759">
    <property type="component" value="Unassembled WGS sequence"/>
</dbReference>
<dbReference type="EMBL" id="JACOIK010000008">
    <property type="protein sequence ID" value="MBD1433760.1"/>
    <property type="molecule type" value="Genomic_DNA"/>
</dbReference>
<feature type="transmembrane region" description="Helical" evidence="5">
    <location>
        <begin position="114"/>
        <end position="135"/>
    </location>
</feature>
<gene>
    <name evidence="7" type="ORF">H8B06_13050</name>
</gene>
<dbReference type="Pfam" id="PF07291">
    <property type="entry name" value="MauE"/>
    <property type="match status" value="1"/>
</dbReference>
<sequence>MKTRIRHITSHTLHIFLMLFWLYVAIDKLWDLPNFHRALLKQPFPAAWASVLYWALPMAELGLALLFVLTRKGYTYLLSAFLMLSFTIYISLGVAGFYAKRPCGCASVFSGLSWGWHLLVNAVLLGLSILGWHLCRQTTPSNSNRIRRKKFAMLFFAFKKILTVPIYEGGFFIRIRFPRRFALFPGRPV</sequence>
<keyword evidence="8" id="KW-1185">Reference proteome</keyword>
<keyword evidence="3 5" id="KW-1133">Transmembrane helix</keyword>
<evidence type="ECO:0000256" key="1">
    <source>
        <dbReference type="ARBA" id="ARBA00004141"/>
    </source>
</evidence>
<feature type="transmembrane region" description="Helical" evidence="5">
    <location>
        <begin position="46"/>
        <end position="69"/>
    </location>
</feature>
<proteinExistence type="predicted"/>
<evidence type="ECO:0000256" key="2">
    <source>
        <dbReference type="ARBA" id="ARBA00022692"/>
    </source>
</evidence>
<feature type="transmembrane region" description="Helical" evidence="5">
    <location>
        <begin position="7"/>
        <end position="26"/>
    </location>
</feature>
<keyword evidence="2 5" id="KW-0812">Transmembrane</keyword>
<comment type="caution">
    <text evidence="7">The sequence shown here is derived from an EMBL/GenBank/DDBJ whole genome shotgun (WGS) entry which is preliminary data.</text>
</comment>
<keyword evidence="4 5" id="KW-0472">Membrane</keyword>
<evidence type="ECO:0000313" key="7">
    <source>
        <dbReference type="EMBL" id="MBD1433760.1"/>
    </source>
</evidence>
<comment type="subcellular location">
    <subcellularLocation>
        <location evidence="1">Membrane</location>
        <topology evidence="1">Multi-pass membrane protein</topology>
    </subcellularLocation>
</comment>
<feature type="transmembrane region" description="Helical" evidence="5">
    <location>
        <begin position="156"/>
        <end position="177"/>
    </location>
</feature>
<evidence type="ECO:0000256" key="5">
    <source>
        <dbReference type="SAM" id="Phobius"/>
    </source>
</evidence>
<accession>A0ABR7YQY7</accession>
<name>A0ABR7YQY7_9SPHI</name>
<organism evidence="7 8">
    <name type="scientific">Sphingobacterium micropteri</name>
    <dbReference type="NCBI Taxonomy" id="2763501"/>
    <lineage>
        <taxon>Bacteria</taxon>
        <taxon>Pseudomonadati</taxon>
        <taxon>Bacteroidota</taxon>
        <taxon>Sphingobacteriia</taxon>
        <taxon>Sphingobacteriales</taxon>
        <taxon>Sphingobacteriaceae</taxon>
        <taxon>Sphingobacterium</taxon>
    </lineage>
</organism>
<evidence type="ECO:0000256" key="3">
    <source>
        <dbReference type="ARBA" id="ARBA00022989"/>
    </source>
</evidence>
<feature type="domain" description="Methylamine utilisation protein MauE" evidence="6">
    <location>
        <begin position="8"/>
        <end position="132"/>
    </location>
</feature>
<evidence type="ECO:0000313" key="8">
    <source>
        <dbReference type="Proteomes" id="UP000602759"/>
    </source>
</evidence>
<evidence type="ECO:0000259" key="6">
    <source>
        <dbReference type="Pfam" id="PF07291"/>
    </source>
</evidence>